<accession>A0A4R6SPD0</accession>
<feature type="domain" description="DUF1918" evidence="1">
    <location>
        <begin position="1"/>
        <end position="57"/>
    </location>
</feature>
<dbReference type="OrthoDB" id="4828144at2"/>
<dbReference type="Pfam" id="PF08940">
    <property type="entry name" value="DUF1918"/>
    <property type="match status" value="1"/>
</dbReference>
<evidence type="ECO:0000313" key="3">
    <source>
        <dbReference type="Proteomes" id="UP000295444"/>
    </source>
</evidence>
<comment type="caution">
    <text evidence="2">The sequence shown here is derived from an EMBL/GenBank/DDBJ whole genome shotgun (WGS) entry which is preliminary data.</text>
</comment>
<evidence type="ECO:0000313" key="2">
    <source>
        <dbReference type="EMBL" id="TDQ05897.1"/>
    </source>
</evidence>
<sequence length="62" mass="6869">MQAAVGDQLHIQGRIVGKVEQQGEILEIRGDDGQPPYLVRFADGHEGLVYPGPDCFVEHPER</sequence>
<name>A0A4R6SPD0_LABRH</name>
<dbReference type="AlphaFoldDB" id="A0A4R6SPD0"/>
<reference evidence="2 3" key="1">
    <citation type="submission" date="2019-03" db="EMBL/GenBank/DDBJ databases">
        <title>Genomic Encyclopedia of Type Strains, Phase IV (KMG-IV): sequencing the most valuable type-strain genomes for metagenomic binning, comparative biology and taxonomic classification.</title>
        <authorList>
            <person name="Goeker M."/>
        </authorList>
    </citation>
    <scope>NUCLEOTIDE SEQUENCE [LARGE SCALE GENOMIC DNA]</scope>
    <source>
        <strain evidence="2 3">DSM 45361</strain>
    </source>
</reference>
<dbReference type="EMBL" id="SNXZ01000001">
    <property type="protein sequence ID" value="TDQ05897.1"/>
    <property type="molecule type" value="Genomic_DNA"/>
</dbReference>
<keyword evidence="3" id="KW-1185">Reference proteome</keyword>
<gene>
    <name evidence="2" type="ORF">EV186_1011875</name>
</gene>
<dbReference type="Proteomes" id="UP000295444">
    <property type="component" value="Unassembled WGS sequence"/>
</dbReference>
<dbReference type="Gene3D" id="2.30.30.440">
    <property type="entry name" value="Domain of unknown function DUF1918"/>
    <property type="match status" value="1"/>
</dbReference>
<evidence type="ECO:0000259" key="1">
    <source>
        <dbReference type="Pfam" id="PF08940"/>
    </source>
</evidence>
<dbReference type="InterPro" id="IPR015035">
    <property type="entry name" value="DUF1918"/>
</dbReference>
<protein>
    <submittedName>
        <fullName evidence="2">Uncharacterized protein DUF1918</fullName>
    </submittedName>
</protein>
<dbReference type="SUPFAM" id="SSF50118">
    <property type="entry name" value="Cell growth inhibitor/plasmid maintenance toxic component"/>
    <property type="match status" value="1"/>
</dbReference>
<organism evidence="2 3">
    <name type="scientific">Labedaea rhizosphaerae</name>
    <dbReference type="NCBI Taxonomy" id="598644"/>
    <lineage>
        <taxon>Bacteria</taxon>
        <taxon>Bacillati</taxon>
        <taxon>Actinomycetota</taxon>
        <taxon>Actinomycetes</taxon>
        <taxon>Pseudonocardiales</taxon>
        <taxon>Pseudonocardiaceae</taxon>
        <taxon>Labedaea</taxon>
    </lineage>
</organism>
<dbReference type="RefSeq" id="WP_133848569.1">
    <property type="nucleotide sequence ID" value="NZ_SNXZ01000001.1"/>
</dbReference>
<proteinExistence type="predicted"/>